<reference evidence="2 3" key="1">
    <citation type="submission" date="2024-09" db="EMBL/GenBank/DDBJ databases">
        <title>Chromosome-scale assembly of Riccia fluitans.</title>
        <authorList>
            <person name="Paukszto L."/>
            <person name="Sawicki J."/>
            <person name="Karawczyk K."/>
            <person name="Piernik-Szablinska J."/>
            <person name="Szczecinska M."/>
            <person name="Mazdziarz M."/>
        </authorList>
    </citation>
    <scope>NUCLEOTIDE SEQUENCE [LARGE SCALE GENOMIC DNA]</scope>
    <source>
        <strain evidence="2">Rf_01</strain>
        <tissue evidence="2">Aerial parts of the thallus</tissue>
    </source>
</reference>
<feature type="compositionally biased region" description="Polar residues" evidence="1">
    <location>
        <begin position="114"/>
        <end position="132"/>
    </location>
</feature>
<keyword evidence="3" id="KW-1185">Reference proteome</keyword>
<feature type="region of interest" description="Disordered" evidence="1">
    <location>
        <begin position="1"/>
        <end position="41"/>
    </location>
</feature>
<sequence length="163" mass="17635">MDLHTLAPDPRLATHAQRQQGTDRQTTPLLHTNRNLFGSPSTSLQNYRLALIRNNADLDLVPLAPAPVPNAELPRERIEVRNGLPGANWQSLIRSTPATSRSNSADALPRGSAPGTSHFRNPEEMNSLNATLEKQGGTPVKDSQSLHEPVQYGDAGQIHLAGS</sequence>
<organism evidence="2 3">
    <name type="scientific">Riccia fluitans</name>
    <dbReference type="NCBI Taxonomy" id="41844"/>
    <lineage>
        <taxon>Eukaryota</taxon>
        <taxon>Viridiplantae</taxon>
        <taxon>Streptophyta</taxon>
        <taxon>Embryophyta</taxon>
        <taxon>Marchantiophyta</taxon>
        <taxon>Marchantiopsida</taxon>
        <taxon>Marchantiidae</taxon>
        <taxon>Marchantiales</taxon>
        <taxon>Ricciaceae</taxon>
        <taxon>Riccia</taxon>
    </lineage>
</organism>
<dbReference type="AlphaFoldDB" id="A0ABD1ZJW5"/>
<evidence type="ECO:0000256" key="1">
    <source>
        <dbReference type="SAM" id="MobiDB-lite"/>
    </source>
</evidence>
<feature type="compositionally biased region" description="Polar residues" evidence="1">
    <location>
        <begin position="16"/>
        <end position="41"/>
    </location>
</feature>
<name>A0ABD1ZJW5_9MARC</name>
<accession>A0ABD1ZJW5</accession>
<protein>
    <submittedName>
        <fullName evidence="2">Uncharacterized protein</fullName>
    </submittedName>
</protein>
<comment type="caution">
    <text evidence="2">The sequence shown here is derived from an EMBL/GenBank/DDBJ whole genome shotgun (WGS) entry which is preliminary data.</text>
</comment>
<evidence type="ECO:0000313" key="2">
    <source>
        <dbReference type="EMBL" id="KAL2651748.1"/>
    </source>
</evidence>
<feature type="compositionally biased region" description="Polar residues" evidence="1">
    <location>
        <begin position="88"/>
        <end position="105"/>
    </location>
</feature>
<dbReference type="Proteomes" id="UP001605036">
    <property type="component" value="Unassembled WGS sequence"/>
</dbReference>
<feature type="region of interest" description="Disordered" evidence="1">
    <location>
        <begin position="81"/>
        <end position="163"/>
    </location>
</feature>
<gene>
    <name evidence="2" type="ORF">R1flu_019876</name>
</gene>
<evidence type="ECO:0000313" key="3">
    <source>
        <dbReference type="Proteomes" id="UP001605036"/>
    </source>
</evidence>
<proteinExistence type="predicted"/>
<dbReference type="EMBL" id="JBHFFA010000001">
    <property type="protein sequence ID" value="KAL2651748.1"/>
    <property type="molecule type" value="Genomic_DNA"/>
</dbReference>